<comment type="caution">
    <text evidence="3">The sequence shown here is derived from an EMBL/GenBank/DDBJ whole genome shotgun (WGS) entry which is preliminary data.</text>
</comment>
<dbReference type="Pfam" id="PF13508">
    <property type="entry name" value="Acetyltransf_7"/>
    <property type="match status" value="1"/>
</dbReference>
<feature type="coiled-coil region" evidence="1">
    <location>
        <begin position="4"/>
        <end position="38"/>
    </location>
</feature>
<dbReference type="InterPro" id="IPR050276">
    <property type="entry name" value="MshD_Acetyltransferase"/>
</dbReference>
<dbReference type="EMBL" id="JBHSHE010000001">
    <property type="protein sequence ID" value="MFC4714608.1"/>
    <property type="molecule type" value="Genomic_DNA"/>
</dbReference>
<dbReference type="InterPro" id="IPR000182">
    <property type="entry name" value="GNAT_dom"/>
</dbReference>
<gene>
    <name evidence="3" type="ORF">ACFO7V_00385</name>
</gene>
<dbReference type="GO" id="GO:0016746">
    <property type="term" value="F:acyltransferase activity"/>
    <property type="evidence" value="ECO:0007669"/>
    <property type="project" value="UniProtKB-KW"/>
</dbReference>
<keyword evidence="1" id="KW-0175">Coiled coil</keyword>
<keyword evidence="3" id="KW-0808">Transferase</keyword>
<dbReference type="EC" id="2.3.-.-" evidence="3"/>
<proteinExistence type="predicted"/>
<dbReference type="PANTHER" id="PTHR43617:SF38">
    <property type="entry name" value="N-ACETYLTRANSFERASE DOMAIN-CONTAINING PROTEIN"/>
    <property type="match status" value="1"/>
</dbReference>
<evidence type="ECO:0000313" key="4">
    <source>
        <dbReference type="Proteomes" id="UP001595884"/>
    </source>
</evidence>
<evidence type="ECO:0000259" key="2">
    <source>
        <dbReference type="PROSITE" id="PS51186"/>
    </source>
</evidence>
<dbReference type="PANTHER" id="PTHR43617">
    <property type="entry name" value="L-AMINO ACID N-ACETYLTRANSFERASE"/>
    <property type="match status" value="1"/>
</dbReference>
<protein>
    <submittedName>
        <fullName evidence="3">GNAT family N-acetyltransferase</fullName>
        <ecNumber evidence="3">2.3.-.-</ecNumber>
    </submittedName>
</protein>
<dbReference type="PROSITE" id="PS51186">
    <property type="entry name" value="GNAT"/>
    <property type="match status" value="1"/>
</dbReference>
<keyword evidence="3" id="KW-0012">Acyltransferase</keyword>
<dbReference type="CDD" id="cd04301">
    <property type="entry name" value="NAT_SF"/>
    <property type="match status" value="1"/>
</dbReference>
<sequence>MSLLNEYRIRLAQEQDLRAALEMKLQAWREAYSSFRDEGFFAHHESQLDQQLAWWERGLAGGAQFWIAETGDGKIVGLAGGTPTIEEDQDTGVDIELGVLYVLKEYYGTGLAAHLMDTVLSRRDALLWVLEGNARAINFYTKHGFVPDGTSEELVGSWAGLREQRMVRKHG</sequence>
<dbReference type="Proteomes" id="UP001595884">
    <property type="component" value="Unassembled WGS sequence"/>
</dbReference>
<organism evidence="3 4">
    <name type="scientific">Glutamicibacter bergerei</name>
    <dbReference type="NCBI Taxonomy" id="256702"/>
    <lineage>
        <taxon>Bacteria</taxon>
        <taxon>Bacillati</taxon>
        <taxon>Actinomycetota</taxon>
        <taxon>Actinomycetes</taxon>
        <taxon>Micrococcales</taxon>
        <taxon>Micrococcaceae</taxon>
        <taxon>Glutamicibacter</taxon>
    </lineage>
</organism>
<feature type="domain" description="N-acetyltransferase" evidence="2">
    <location>
        <begin position="7"/>
        <end position="168"/>
    </location>
</feature>
<dbReference type="RefSeq" id="WP_096256481.1">
    <property type="nucleotide sequence ID" value="NZ_BAAAVQ010000074.1"/>
</dbReference>
<dbReference type="InterPro" id="IPR016181">
    <property type="entry name" value="Acyl_CoA_acyltransferase"/>
</dbReference>
<dbReference type="Gene3D" id="3.40.630.30">
    <property type="match status" value="1"/>
</dbReference>
<name>A0ABV9MJ23_9MICC</name>
<reference evidence="4" key="1">
    <citation type="journal article" date="2019" name="Int. J. Syst. Evol. Microbiol.">
        <title>The Global Catalogue of Microorganisms (GCM) 10K type strain sequencing project: providing services to taxonomists for standard genome sequencing and annotation.</title>
        <authorList>
            <consortium name="The Broad Institute Genomics Platform"/>
            <consortium name="The Broad Institute Genome Sequencing Center for Infectious Disease"/>
            <person name="Wu L."/>
            <person name="Ma J."/>
        </authorList>
    </citation>
    <scope>NUCLEOTIDE SEQUENCE [LARGE SCALE GENOMIC DNA]</scope>
    <source>
        <strain evidence="4">CGMCC 1.12849</strain>
    </source>
</reference>
<dbReference type="GeneID" id="303305089"/>
<dbReference type="SUPFAM" id="SSF55729">
    <property type="entry name" value="Acyl-CoA N-acyltransferases (Nat)"/>
    <property type="match status" value="1"/>
</dbReference>
<evidence type="ECO:0000256" key="1">
    <source>
        <dbReference type="SAM" id="Coils"/>
    </source>
</evidence>
<evidence type="ECO:0000313" key="3">
    <source>
        <dbReference type="EMBL" id="MFC4714608.1"/>
    </source>
</evidence>
<accession>A0ABV9MJ23</accession>
<keyword evidence="4" id="KW-1185">Reference proteome</keyword>